<dbReference type="Proteomes" id="UP000441333">
    <property type="component" value="Unassembled WGS sequence"/>
</dbReference>
<evidence type="ECO:0000313" key="2">
    <source>
        <dbReference type="Proteomes" id="UP000441333"/>
    </source>
</evidence>
<protein>
    <submittedName>
        <fullName evidence="1">Uncharacterized protein</fullName>
    </submittedName>
</protein>
<comment type="caution">
    <text evidence="1">The sequence shown here is derived from an EMBL/GenBank/DDBJ whole genome shotgun (WGS) entry which is preliminary data.</text>
</comment>
<name>A0A6N6MIF1_9FLAO</name>
<organism evidence="1 2">
    <name type="scientific">Pseudotamlana haliotis</name>
    <dbReference type="NCBI Taxonomy" id="2614804"/>
    <lineage>
        <taxon>Bacteria</taxon>
        <taxon>Pseudomonadati</taxon>
        <taxon>Bacteroidota</taxon>
        <taxon>Flavobacteriia</taxon>
        <taxon>Flavobacteriales</taxon>
        <taxon>Flavobacteriaceae</taxon>
        <taxon>Pseudotamlana</taxon>
    </lineage>
</organism>
<keyword evidence="2" id="KW-1185">Reference proteome</keyword>
<evidence type="ECO:0000313" key="1">
    <source>
        <dbReference type="EMBL" id="KAB1067953.1"/>
    </source>
</evidence>
<proteinExistence type="predicted"/>
<dbReference type="RefSeq" id="WP_150938769.1">
    <property type="nucleotide sequence ID" value="NZ_WAAT01000042.1"/>
</dbReference>
<accession>A0A6N6MIF1</accession>
<dbReference type="AlphaFoldDB" id="A0A6N6MIF1"/>
<sequence>MRVELTTYEKVVESFNYLEVQLEKAKLSRETAILYFQTLLNEEENDWIKRPHYTFKLEAFETYLIFFKRFNFIEGCENENTFRISENWKREKVRHLVPASLSKEMLELTETHEELSSCINISA</sequence>
<gene>
    <name evidence="1" type="ORF">F6U93_08405</name>
</gene>
<reference evidence="1 2" key="1">
    <citation type="submission" date="2019-09" db="EMBL/GenBank/DDBJ databases">
        <authorList>
            <person name="Cao W.R."/>
        </authorList>
    </citation>
    <scope>NUCLEOTIDE SEQUENCE [LARGE SCALE GENOMIC DNA]</scope>
    <source>
        <strain evidence="1 2">B1N29</strain>
    </source>
</reference>
<dbReference type="EMBL" id="WAAT01000042">
    <property type="protein sequence ID" value="KAB1067953.1"/>
    <property type="molecule type" value="Genomic_DNA"/>
</dbReference>